<keyword evidence="3" id="KW-0560">Oxidoreductase</keyword>
<keyword evidence="2" id="KW-0274">FAD</keyword>
<reference evidence="5" key="1">
    <citation type="journal article" date="2020" name="Stud. Mycol.">
        <title>101 Dothideomycetes genomes: a test case for predicting lifestyles and emergence of pathogens.</title>
        <authorList>
            <person name="Haridas S."/>
            <person name="Albert R."/>
            <person name="Binder M."/>
            <person name="Bloem J."/>
            <person name="Labutti K."/>
            <person name="Salamov A."/>
            <person name="Andreopoulos B."/>
            <person name="Baker S."/>
            <person name="Barry K."/>
            <person name="Bills G."/>
            <person name="Bluhm B."/>
            <person name="Cannon C."/>
            <person name="Castanera R."/>
            <person name="Culley D."/>
            <person name="Daum C."/>
            <person name="Ezra D."/>
            <person name="Gonzalez J."/>
            <person name="Henrissat B."/>
            <person name="Kuo A."/>
            <person name="Liang C."/>
            <person name="Lipzen A."/>
            <person name="Lutzoni F."/>
            <person name="Magnuson J."/>
            <person name="Mondo S."/>
            <person name="Nolan M."/>
            <person name="Ohm R."/>
            <person name="Pangilinan J."/>
            <person name="Park H.-J."/>
            <person name="Ramirez L."/>
            <person name="Alfaro M."/>
            <person name="Sun H."/>
            <person name="Tritt A."/>
            <person name="Yoshinaga Y."/>
            <person name="Zwiers L.-H."/>
            <person name="Turgeon B."/>
            <person name="Goodwin S."/>
            <person name="Spatafora J."/>
            <person name="Crous P."/>
            <person name="Grigoriev I."/>
        </authorList>
    </citation>
    <scope>NUCLEOTIDE SEQUENCE</scope>
    <source>
        <strain evidence="5">CBS 675.92</strain>
    </source>
</reference>
<keyword evidence="1" id="KW-0285">Flavoprotein</keyword>
<dbReference type="Pfam" id="PF07992">
    <property type="entry name" value="Pyr_redox_2"/>
    <property type="match status" value="1"/>
</dbReference>
<dbReference type="Proteomes" id="UP000800035">
    <property type="component" value="Unassembled WGS sequence"/>
</dbReference>
<protein>
    <submittedName>
        <fullName evidence="5">FAD/NAD(P)-binding domain-containing protein</fullName>
    </submittedName>
</protein>
<gene>
    <name evidence="5" type="ORF">CC80DRAFT_359310</name>
</gene>
<dbReference type="GO" id="GO:0016491">
    <property type="term" value="F:oxidoreductase activity"/>
    <property type="evidence" value="ECO:0007669"/>
    <property type="project" value="UniProtKB-KW"/>
</dbReference>
<dbReference type="AlphaFoldDB" id="A0A6A5TWP7"/>
<feature type="non-terminal residue" evidence="5">
    <location>
        <position position="654"/>
    </location>
</feature>
<dbReference type="InterPro" id="IPR036188">
    <property type="entry name" value="FAD/NAD-bd_sf"/>
</dbReference>
<evidence type="ECO:0000256" key="3">
    <source>
        <dbReference type="ARBA" id="ARBA00023002"/>
    </source>
</evidence>
<evidence type="ECO:0000313" key="5">
    <source>
        <dbReference type="EMBL" id="KAF1956858.1"/>
    </source>
</evidence>
<dbReference type="OrthoDB" id="66881at2759"/>
<evidence type="ECO:0000313" key="6">
    <source>
        <dbReference type="Proteomes" id="UP000800035"/>
    </source>
</evidence>
<dbReference type="Gene3D" id="3.50.50.60">
    <property type="entry name" value="FAD/NAD(P)-binding domain"/>
    <property type="match status" value="1"/>
</dbReference>
<evidence type="ECO:0000259" key="4">
    <source>
        <dbReference type="Pfam" id="PF07992"/>
    </source>
</evidence>
<keyword evidence="6" id="KW-1185">Reference proteome</keyword>
<organism evidence="5 6">
    <name type="scientific">Byssothecium circinans</name>
    <dbReference type="NCBI Taxonomy" id="147558"/>
    <lineage>
        <taxon>Eukaryota</taxon>
        <taxon>Fungi</taxon>
        <taxon>Dikarya</taxon>
        <taxon>Ascomycota</taxon>
        <taxon>Pezizomycotina</taxon>
        <taxon>Dothideomycetes</taxon>
        <taxon>Pleosporomycetidae</taxon>
        <taxon>Pleosporales</taxon>
        <taxon>Massarineae</taxon>
        <taxon>Massarinaceae</taxon>
        <taxon>Byssothecium</taxon>
    </lineage>
</organism>
<evidence type="ECO:0000256" key="2">
    <source>
        <dbReference type="ARBA" id="ARBA00022827"/>
    </source>
</evidence>
<dbReference type="InterPro" id="IPR050346">
    <property type="entry name" value="FMO-like"/>
</dbReference>
<dbReference type="InterPro" id="IPR023753">
    <property type="entry name" value="FAD/NAD-binding_dom"/>
</dbReference>
<dbReference type="SUPFAM" id="SSF51905">
    <property type="entry name" value="FAD/NAD(P)-binding domain"/>
    <property type="match status" value="1"/>
</dbReference>
<feature type="domain" description="FAD/NAD(P)-binding" evidence="4">
    <location>
        <begin position="2"/>
        <end position="215"/>
    </location>
</feature>
<feature type="non-terminal residue" evidence="5">
    <location>
        <position position="1"/>
    </location>
</feature>
<sequence>TVAIIGAGPAGLVTAATLLQTQQFHIKILEKTSEIGGLWSPNGLIDPAMTANLCQSTVSFAGLSWESIGTQAPIYPKARHVTRYLQEYYHRYIPDGTVVFDTEVTRAELESADRSGLGHERWKITTTTRKAEYVETKESMFDYLVVASGPFSHPQKASDFASEDLLRTSKIPIIHSTKYRSLADIKTNTRTSWNPGSKILVVGGSHSGSEIASKIALELSTLAANEQTQPELLHLTSRKLFALSPLLPTARERGKDVGFEPADFKLYNRSSRPHEAPVSFTYGLFDSEKHAAGVKMMKHLSGHDSALGEKEKEEESHDLQLSAVISESYAQLVAFGLIKPIPGRLLSLHQTPQSESEDQTLTATITSHSSAPLTITNTNISGVVHATGFNAAASVSFLDSSTLTKIGYDPVCQQFPFLLDASYLSQNAKVPTLAVIGFATQYWGVMEMQARAIAAAWVTGIMCPSPEDRAGIMDYSLALREAIKSRDAASIPPNPFGDYVGLVEQAARELRLERVDGVWSATEGPVCPARYVARDASDQKREAVKAVSKLQGLLHASYASTAFTVRAVFYGLLGRWGISNGTAGTGHDDVDVPSASAREEIVFRPRLGGSVDAGLDFEYLVIKSSSSDKETLNREIYRHREGTDYITIWSASAE</sequence>
<proteinExistence type="predicted"/>
<dbReference type="EMBL" id="ML976991">
    <property type="protein sequence ID" value="KAF1956858.1"/>
    <property type="molecule type" value="Genomic_DNA"/>
</dbReference>
<accession>A0A6A5TWP7</accession>
<dbReference type="PRINTS" id="PR00419">
    <property type="entry name" value="ADXRDTASE"/>
</dbReference>
<dbReference type="PANTHER" id="PTHR23023">
    <property type="entry name" value="DIMETHYLANILINE MONOOXYGENASE"/>
    <property type="match status" value="1"/>
</dbReference>
<evidence type="ECO:0000256" key="1">
    <source>
        <dbReference type="ARBA" id="ARBA00022630"/>
    </source>
</evidence>
<name>A0A6A5TWP7_9PLEO</name>